<comment type="catalytic activity">
    <reaction evidence="16">
        <text>L-leucine(in) = L-leucine(out)</text>
        <dbReference type="Rhea" id="RHEA:73011"/>
        <dbReference type="ChEBI" id="CHEBI:57427"/>
    </reaction>
</comment>
<evidence type="ECO:0000256" key="2">
    <source>
        <dbReference type="ARBA" id="ARBA00004155"/>
    </source>
</evidence>
<feature type="transmembrane region" description="Helical" evidence="21">
    <location>
        <begin position="222"/>
        <end position="244"/>
    </location>
</feature>
<feature type="transmembrane region" description="Helical" evidence="21">
    <location>
        <begin position="344"/>
        <end position="364"/>
    </location>
</feature>
<evidence type="ECO:0000256" key="17">
    <source>
        <dbReference type="ARBA" id="ARBA00036984"/>
    </source>
</evidence>
<comment type="subcellular location">
    <subcellularLocation>
        <location evidence="1">Late endosome membrane</location>
        <topology evidence="1">Multi-pass membrane protein</topology>
    </subcellularLocation>
    <subcellularLocation>
        <location evidence="2">Lysosome membrane</location>
        <topology evidence="2">Multi-pass membrane protein</topology>
    </subcellularLocation>
</comment>
<evidence type="ECO:0000256" key="11">
    <source>
        <dbReference type="ARBA" id="ARBA00023157"/>
    </source>
</evidence>
<evidence type="ECO:0000259" key="22">
    <source>
        <dbReference type="Pfam" id="PF01490"/>
    </source>
</evidence>
<dbReference type="Ensembl" id="ENSCCRT00000058441.2">
    <property type="protein sequence ID" value="ENSCCRP00000053923.2"/>
    <property type="gene ID" value="ENSCCRG00000027384.2"/>
</dbReference>
<dbReference type="GeneTree" id="ENSGT00390000005646"/>
<feature type="transmembrane region" description="Helical" evidence="21">
    <location>
        <begin position="298"/>
        <end position="321"/>
    </location>
</feature>
<feature type="domain" description="Amino acid transporter transmembrane" evidence="22">
    <location>
        <begin position="265"/>
        <end position="435"/>
    </location>
</feature>
<evidence type="ECO:0000256" key="4">
    <source>
        <dbReference type="ARBA" id="ARBA00022692"/>
    </source>
</evidence>
<evidence type="ECO:0000256" key="1">
    <source>
        <dbReference type="ARBA" id="ARBA00004107"/>
    </source>
</evidence>
<dbReference type="AlphaFoldDB" id="A0A8C1HJ70"/>
<evidence type="ECO:0000256" key="12">
    <source>
        <dbReference type="ARBA" id="ARBA00023180"/>
    </source>
</evidence>
<evidence type="ECO:0000313" key="23">
    <source>
        <dbReference type="Ensembl" id="ENSCCRP00000053923.2"/>
    </source>
</evidence>
<keyword evidence="11" id="KW-1015">Disulfide bond</keyword>
<feature type="transmembrane region" description="Helical" evidence="21">
    <location>
        <begin position="190"/>
        <end position="210"/>
    </location>
</feature>
<evidence type="ECO:0000256" key="9">
    <source>
        <dbReference type="ARBA" id="ARBA00023053"/>
    </source>
</evidence>
<dbReference type="PANTHER" id="PTHR22950:SF244">
    <property type="entry name" value="NEUTRAL AMINO ACID TRANSPORTER 9"/>
    <property type="match status" value="1"/>
</dbReference>
<protein>
    <recommendedName>
        <fullName evidence="19">Neutral amino acid transporter 9</fullName>
    </recommendedName>
    <alternativeName>
        <fullName evidence="20">Solute carrier family 38 member 9</fullName>
    </alternativeName>
</protein>
<feature type="transmembrane region" description="Helical" evidence="21">
    <location>
        <begin position="111"/>
        <end position="131"/>
    </location>
</feature>
<keyword evidence="6" id="KW-0967">Endosome</keyword>
<keyword evidence="3" id="KW-0813">Transport</keyword>
<accession>A0A8C1HJ70</accession>
<evidence type="ECO:0000256" key="6">
    <source>
        <dbReference type="ARBA" id="ARBA00022753"/>
    </source>
</evidence>
<feature type="transmembrane region" description="Helical" evidence="21">
    <location>
        <begin position="384"/>
        <end position="405"/>
    </location>
</feature>
<comment type="catalytic activity">
    <reaction evidence="14">
        <text>L-asparagine(out) = L-asparagine(in)</text>
        <dbReference type="Rhea" id="RHEA:73423"/>
        <dbReference type="ChEBI" id="CHEBI:58048"/>
    </reaction>
</comment>
<dbReference type="GO" id="GO:0005765">
    <property type="term" value="C:lysosomal membrane"/>
    <property type="evidence" value="ECO:0007669"/>
    <property type="project" value="UniProtKB-SubCell"/>
</dbReference>
<evidence type="ECO:0000256" key="19">
    <source>
        <dbReference type="ARBA" id="ARBA00040233"/>
    </source>
</evidence>
<evidence type="ECO:0000256" key="7">
    <source>
        <dbReference type="ARBA" id="ARBA00022970"/>
    </source>
</evidence>
<evidence type="ECO:0000256" key="18">
    <source>
        <dbReference type="ARBA" id="ARBA00038442"/>
    </source>
</evidence>
<evidence type="ECO:0000256" key="10">
    <source>
        <dbReference type="ARBA" id="ARBA00023136"/>
    </source>
</evidence>
<evidence type="ECO:0000256" key="20">
    <source>
        <dbReference type="ARBA" id="ARBA00042870"/>
    </source>
</evidence>
<keyword evidence="9" id="KW-0915">Sodium</keyword>
<evidence type="ECO:0000256" key="14">
    <source>
        <dbReference type="ARBA" id="ARBA00036663"/>
    </source>
</evidence>
<evidence type="ECO:0000256" key="16">
    <source>
        <dbReference type="ARBA" id="ARBA00036887"/>
    </source>
</evidence>
<comment type="catalytic activity">
    <reaction evidence="15">
        <text>L-glutamine(out) = L-glutamine(in)</text>
        <dbReference type="Rhea" id="RHEA:73419"/>
        <dbReference type="ChEBI" id="CHEBI:58359"/>
    </reaction>
</comment>
<evidence type="ECO:0000256" key="15">
    <source>
        <dbReference type="ARBA" id="ARBA00036878"/>
    </source>
</evidence>
<evidence type="ECO:0000256" key="21">
    <source>
        <dbReference type="SAM" id="Phobius"/>
    </source>
</evidence>
<keyword evidence="8 21" id="KW-1133">Transmembrane helix</keyword>
<evidence type="ECO:0000256" key="3">
    <source>
        <dbReference type="ARBA" id="ARBA00022448"/>
    </source>
</evidence>
<keyword evidence="7" id="KW-0029">Amino-acid transport</keyword>
<keyword evidence="4 21" id="KW-0812">Transmembrane</keyword>
<feature type="transmembrane region" description="Helical" evidence="21">
    <location>
        <begin position="138"/>
        <end position="160"/>
    </location>
</feature>
<dbReference type="GO" id="GO:0046872">
    <property type="term" value="F:metal ion binding"/>
    <property type="evidence" value="ECO:0007669"/>
    <property type="project" value="UniProtKB-KW"/>
</dbReference>
<evidence type="ECO:0000313" key="24">
    <source>
        <dbReference type="Proteomes" id="UP001108240"/>
    </source>
</evidence>
<dbReference type="Pfam" id="PF01490">
    <property type="entry name" value="Aa_trans"/>
    <property type="match status" value="2"/>
</dbReference>
<keyword evidence="10 21" id="KW-0472">Membrane</keyword>
<evidence type="ECO:0000256" key="5">
    <source>
        <dbReference type="ARBA" id="ARBA00022723"/>
    </source>
</evidence>
<keyword evidence="5" id="KW-0479">Metal-binding</keyword>
<feature type="transmembrane region" description="Helical" evidence="21">
    <location>
        <begin position="264"/>
        <end position="286"/>
    </location>
</feature>
<feature type="domain" description="Amino acid transporter transmembrane" evidence="22">
    <location>
        <begin position="113"/>
        <end position="239"/>
    </location>
</feature>
<keyword evidence="12" id="KW-0325">Glycoprotein</keyword>
<dbReference type="GO" id="GO:0015179">
    <property type="term" value="F:L-amino acid transmembrane transporter activity"/>
    <property type="evidence" value="ECO:0007669"/>
    <property type="project" value="TreeGrafter"/>
</dbReference>
<evidence type="ECO:0000256" key="13">
    <source>
        <dbReference type="ARBA" id="ARBA00023228"/>
    </source>
</evidence>
<dbReference type="Proteomes" id="UP001108240">
    <property type="component" value="Unplaced"/>
</dbReference>
<reference evidence="23" key="2">
    <citation type="submission" date="2025-09" db="UniProtKB">
        <authorList>
            <consortium name="Ensembl"/>
        </authorList>
    </citation>
    <scope>IDENTIFICATION</scope>
</reference>
<dbReference type="InterPro" id="IPR013057">
    <property type="entry name" value="AA_transpt_TM"/>
</dbReference>
<keyword evidence="24" id="KW-1185">Reference proteome</keyword>
<feature type="transmembrane region" description="Helical" evidence="21">
    <location>
        <begin position="411"/>
        <end position="431"/>
    </location>
</feature>
<proteinExistence type="inferred from homology"/>
<comment type="similarity">
    <text evidence="18">Belongs to the amino acid/polyamine transporter 2 family. SLC38A9 subfamily.</text>
</comment>
<comment type="catalytic activity">
    <reaction evidence="17">
        <text>L-tyrosine(in) = L-tyrosine(out)</text>
        <dbReference type="Rhea" id="RHEA:68572"/>
        <dbReference type="ChEBI" id="CHEBI:58315"/>
    </reaction>
</comment>
<organism evidence="23 24">
    <name type="scientific">Cyprinus carpio carpio</name>
    <dbReference type="NCBI Taxonomy" id="630221"/>
    <lineage>
        <taxon>Eukaryota</taxon>
        <taxon>Metazoa</taxon>
        <taxon>Chordata</taxon>
        <taxon>Craniata</taxon>
        <taxon>Vertebrata</taxon>
        <taxon>Euteleostomi</taxon>
        <taxon>Actinopterygii</taxon>
        <taxon>Neopterygii</taxon>
        <taxon>Teleostei</taxon>
        <taxon>Ostariophysi</taxon>
        <taxon>Cypriniformes</taxon>
        <taxon>Cyprinidae</taxon>
        <taxon>Cyprininae</taxon>
        <taxon>Cyprinus</taxon>
    </lineage>
</organism>
<name>A0A8C1HJ70_CYPCA</name>
<evidence type="ECO:0000256" key="8">
    <source>
        <dbReference type="ARBA" id="ARBA00022989"/>
    </source>
</evidence>
<dbReference type="PANTHER" id="PTHR22950">
    <property type="entry name" value="AMINO ACID TRANSPORTER"/>
    <property type="match status" value="1"/>
</dbReference>
<keyword evidence="13" id="KW-0458">Lysosome</keyword>
<sequence length="442" mass="49892">TSIMDEDSKPLLGSVRAGEYYTDSLDPKQRRPFHVEPRNIVGDEVQERVSAEAAALSSRVHYYGRLTASSDRLLVPPDHVIPSPEDIYIYSPLGTAFKVHGGDSTPKNPSIVTIFAIWNTMMGTSILSMPWGIKQAGFTLGIIIIVLMGLLTLYCCYRVLKSTKSIPYVDTSDWEFPDVCKYYFGGFGKWSSLVFSLVSLIGAMVVYWVLMSNFLFNTGKFIYRTLSVVYLIFLVTYKAIRLGFHLDFHWFDSSVFFVPEFRSLFPQLTGVLTLAFFIHNCIITLMKNNRHQENNVRDLSLAYLLVGLTYLYVGVLIFAAFPSPPLSKECIEPNFLDNFPSSDILVFFARTCLLFQMTTVYPLLGYLVRVQLMGQLFGDHYPSFLHVFILNIFVVGAGVLMARFYPNIGSIIRYSGAICGLALVFVLPSLIHMISLQRRGDS</sequence>
<dbReference type="GO" id="GO:0031902">
    <property type="term" value="C:late endosome membrane"/>
    <property type="evidence" value="ECO:0007669"/>
    <property type="project" value="UniProtKB-SubCell"/>
</dbReference>
<reference evidence="23" key="1">
    <citation type="submission" date="2025-08" db="UniProtKB">
        <authorList>
            <consortium name="Ensembl"/>
        </authorList>
    </citation>
    <scope>IDENTIFICATION</scope>
</reference>